<keyword evidence="2" id="KW-0472">Membrane</keyword>
<dbReference type="Proteomes" id="UP001164187">
    <property type="component" value="Chromosome"/>
</dbReference>
<dbReference type="EMBL" id="CP114052">
    <property type="protein sequence ID" value="WAW15575.1"/>
    <property type="molecule type" value="Genomic_DNA"/>
</dbReference>
<dbReference type="Gene3D" id="1.10.530.10">
    <property type="match status" value="1"/>
</dbReference>
<proteinExistence type="predicted"/>
<keyword evidence="2" id="KW-1133">Transmembrane helix</keyword>
<dbReference type="PANTHER" id="PTHR33308">
    <property type="entry name" value="PEPTIDOGLYCAN HYDROLASE FLGJ"/>
    <property type="match status" value="1"/>
</dbReference>
<dbReference type="SMART" id="SM00047">
    <property type="entry name" value="LYZ2"/>
    <property type="match status" value="1"/>
</dbReference>
<reference evidence="4" key="1">
    <citation type="submission" date="2022-12" db="EMBL/GenBank/DDBJ databases">
        <title>Peptostreptococcus.</title>
        <authorList>
            <person name="Lee S.H."/>
        </authorList>
    </citation>
    <scope>NUCLEOTIDE SEQUENCE</scope>
    <source>
        <strain evidence="4">CBA3647</strain>
    </source>
</reference>
<evidence type="ECO:0000259" key="3">
    <source>
        <dbReference type="SMART" id="SM00047"/>
    </source>
</evidence>
<gene>
    <name evidence="4" type="ORF">O0R46_03780</name>
</gene>
<feature type="domain" description="Mannosyl-glycoprotein endo-beta-N-acetylglucosamidase-like" evidence="3">
    <location>
        <begin position="90"/>
        <end position="250"/>
    </location>
</feature>
<dbReference type="Pfam" id="PF01832">
    <property type="entry name" value="Glucosaminidase"/>
    <property type="match status" value="1"/>
</dbReference>
<protein>
    <submittedName>
        <fullName evidence="4">Glucosaminidase domain-containing protein</fullName>
    </submittedName>
</protein>
<evidence type="ECO:0000313" key="4">
    <source>
        <dbReference type="EMBL" id="WAW15575.1"/>
    </source>
</evidence>
<accession>A0ABY7JR31</accession>
<keyword evidence="1" id="KW-0378">Hydrolase</keyword>
<keyword evidence="5" id="KW-1185">Reference proteome</keyword>
<evidence type="ECO:0000256" key="2">
    <source>
        <dbReference type="SAM" id="Phobius"/>
    </source>
</evidence>
<evidence type="ECO:0000313" key="5">
    <source>
        <dbReference type="Proteomes" id="UP001164187"/>
    </source>
</evidence>
<keyword evidence="2" id="KW-0812">Transmembrane</keyword>
<dbReference type="PANTHER" id="PTHR33308:SF9">
    <property type="entry name" value="PEPTIDOGLYCAN HYDROLASE FLGJ"/>
    <property type="match status" value="1"/>
</dbReference>
<dbReference type="InterPro" id="IPR051056">
    <property type="entry name" value="Glycosyl_Hydrolase_73"/>
</dbReference>
<name>A0ABY7JR31_9FIRM</name>
<dbReference type="InterPro" id="IPR002901">
    <property type="entry name" value="MGlyc_endo_b_GlcNAc-like_dom"/>
</dbReference>
<dbReference type="RefSeq" id="WP_269312249.1">
    <property type="nucleotide sequence ID" value="NZ_CP114052.1"/>
</dbReference>
<sequence>MVNVIVKKNIKKTYGRQYNTKTSNSVKNKKRNSYTYNDNKIKKTKYKKKKYRKKTSKAKILFFIIFLSVILLIVFSVFRNIDNEYKESNQINQKNMTKEEFIKNIEEISISEYRRSGILPSITISQAIIESNWGQSKLTQKANNLFGIKYSNNWRGGYVIFSTGENYNDVINAKFRKYNSWEESIEDHTNFLLNNKRYKNAGIFKSKDYKVQAQALEDGGYATTKNVKGEKIYAEKLIDAIEKYKLYEIDKKVVGRSFFDR</sequence>
<organism evidence="4 5">
    <name type="scientific">Peptostreptococcus equinus</name>
    <dbReference type="NCBI Taxonomy" id="3003601"/>
    <lineage>
        <taxon>Bacteria</taxon>
        <taxon>Bacillati</taxon>
        <taxon>Bacillota</taxon>
        <taxon>Clostridia</taxon>
        <taxon>Peptostreptococcales</taxon>
        <taxon>Peptostreptococcaceae</taxon>
        <taxon>Peptostreptococcus</taxon>
    </lineage>
</organism>
<evidence type="ECO:0000256" key="1">
    <source>
        <dbReference type="ARBA" id="ARBA00022801"/>
    </source>
</evidence>
<feature type="transmembrane region" description="Helical" evidence="2">
    <location>
        <begin position="58"/>
        <end position="78"/>
    </location>
</feature>